<name>A0A6A6TLR9_9PLEO</name>
<keyword evidence="1" id="KW-0812">Transmembrane</keyword>
<dbReference type="EMBL" id="MU004303">
    <property type="protein sequence ID" value="KAF2659868.1"/>
    <property type="molecule type" value="Genomic_DNA"/>
</dbReference>
<feature type="transmembrane region" description="Helical" evidence="1">
    <location>
        <begin position="6"/>
        <end position="28"/>
    </location>
</feature>
<keyword evidence="1" id="KW-1133">Transmembrane helix</keyword>
<gene>
    <name evidence="2" type="ORF">K491DRAFT_775125</name>
</gene>
<sequence length="159" mass="18064">MAHNTSIYTLFRYLILAKFAHVIAPLALGKPTWERWLSGEETREKLRKKEKLVKEGQQLEKWSLFERFDTLSNDALQQFPILAIGVILGTIARIDIVLLNILAGIPLFLYILQSLVALFAGPSIYVWTRRVTRSLTLLAGLLMIYLAAGKLEKTILLLI</sequence>
<organism evidence="2 3">
    <name type="scientific">Lophiostoma macrostomum CBS 122681</name>
    <dbReference type="NCBI Taxonomy" id="1314788"/>
    <lineage>
        <taxon>Eukaryota</taxon>
        <taxon>Fungi</taxon>
        <taxon>Dikarya</taxon>
        <taxon>Ascomycota</taxon>
        <taxon>Pezizomycotina</taxon>
        <taxon>Dothideomycetes</taxon>
        <taxon>Pleosporomycetidae</taxon>
        <taxon>Pleosporales</taxon>
        <taxon>Lophiostomataceae</taxon>
        <taxon>Lophiostoma</taxon>
    </lineage>
</organism>
<proteinExistence type="predicted"/>
<feature type="transmembrane region" description="Helical" evidence="1">
    <location>
        <begin position="134"/>
        <end position="151"/>
    </location>
</feature>
<feature type="transmembrane region" description="Helical" evidence="1">
    <location>
        <begin position="107"/>
        <end position="127"/>
    </location>
</feature>
<keyword evidence="3" id="KW-1185">Reference proteome</keyword>
<reference evidence="2" key="1">
    <citation type="journal article" date="2020" name="Stud. Mycol.">
        <title>101 Dothideomycetes genomes: a test case for predicting lifestyles and emergence of pathogens.</title>
        <authorList>
            <person name="Haridas S."/>
            <person name="Albert R."/>
            <person name="Binder M."/>
            <person name="Bloem J."/>
            <person name="Labutti K."/>
            <person name="Salamov A."/>
            <person name="Andreopoulos B."/>
            <person name="Baker S."/>
            <person name="Barry K."/>
            <person name="Bills G."/>
            <person name="Bluhm B."/>
            <person name="Cannon C."/>
            <person name="Castanera R."/>
            <person name="Culley D."/>
            <person name="Daum C."/>
            <person name="Ezra D."/>
            <person name="Gonzalez J."/>
            <person name="Henrissat B."/>
            <person name="Kuo A."/>
            <person name="Liang C."/>
            <person name="Lipzen A."/>
            <person name="Lutzoni F."/>
            <person name="Magnuson J."/>
            <person name="Mondo S."/>
            <person name="Nolan M."/>
            <person name="Ohm R."/>
            <person name="Pangilinan J."/>
            <person name="Park H.-J."/>
            <person name="Ramirez L."/>
            <person name="Alfaro M."/>
            <person name="Sun H."/>
            <person name="Tritt A."/>
            <person name="Yoshinaga Y."/>
            <person name="Zwiers L.-H."/>
            <person name="Turgeon B."/>
            <person name="Goodwin S."/>
            <person name="Spatafora J."/>
            <person name="Crous P."/>
            <person name="Grigoriev I."/>
        </authorList>
    </citation>
    <scope>NUCLEOTIDE SEQUENCE</scope>
    <source>
        <strain evidence="2">CBS 122681</strain>
    </source>
</reference>
<evidence type="ECO:0000313" key="2">
    <source>
        <dbReference type="EMBL" id="KAF2659868.1"/>
    </source>
</evidence>
<evidence type="ECO:0000256" key="1">
    <source>
        <dbReference type="SAM" id="Phobius"/>
    </source>
</evidence>
<protein>
    <submittedName>
        <fullName evidence="2">Uncharacterized protein</fullName>
    </submittedName>
</protein>
<dbReference type="Proteomes" id="UP000799324">
    <property type="component" value="Unassembled WGS sequence"/>
</dbReference>
<keyword evidence="1" id="KW-0472">Membrane</keyword>
<feature type="transmembrane region" description="Helical" evidence="1">
    <location>
        <begin position="81"/>
        <end position="101"/>
    </location>
</feature>
<evidence type="ECO:0000313" key="3">
    <source>
        <dbReference type="Proteomes" id="UP000799324"/>
    </source>
</evidence>
<dbReference type="AlphaFoldDB" id="A0A6A6TLR9"/>
<accession>A0A6A6TLR9</accession>